<dbReference type="EMBL" id="ACPB03012252">
    <property type="status" value="NOT_ANNOTATED_CDS"/>
    <property type="molecule type" value="Genomic_DNA"/>
</dbReference>
<dbReference type="GeneID" id="141458540"/>
<dbReference type="OMA" id="RCETCEC"/>
<dbReference type="PANTHER" id="PTHR10334">
    <property type="entry name" value="CYSTEINE-RICH SECRETORY PROTEIN-RELATED"/>
    <property type="match status" value="1"/>
</dbReference>
<dbReference type="EMBL" id="ACPB03012253">
    <property type="status" value="NOT_ANNOTATED_CDS"/>
    <property type="molecule type" value="Genomic_DNA"/>
</dbReference>
<evidence type="ECO:0000313" key="2">
    <source>
        <dbReference type="EnsemblMetazoa" id="RPRC003025-PA"/>
    </source>
</evidence>
<dbReference type="AlphaFoldDB" id="T1HG53"/>
<dbReference type="Gene3D" id="3.40.33.10">
    <property type="entry name" value="CAP"/>
    <property type="match status" value="1"/>
</dbReference>
<dbReference type="eggNOG" id="KOG3017">
    <property type="taxonomic scope" value="Eukaryota"/>
</dbReference>
<dbReference type="SMART" id="SM00198">
    <property type="entry name" value="SCP"/>
    <property type="match status" value="1"/>
</dbReference>
<dbReference type="Pfam" id="PF00188">
    <property type="entry name" value="CAP"/>
    <property type="match status" value="1"/>
</dbReference>
<dbReference type="InterPro" id="IPR002413">
    <property type="entry name" value="V5_allergen-like"/>
</dbReference>
<dbReference type="PROSITE" id="PS01009">
    <property type="entry name" value="CRISP_1"/>
    <property type="match status" value="1"/>
</dbReference>
<evidence type="ECO:0000313" key="3">
    <source>
        <dbReference type="Proteomes" id="UP000015103"/>
    </source>
</evidence>
<evidence type="ECO:0000259" key="1">
    <source>
        <dbReference type="SMART" id="SM00198"/>
    </source>
</evidence>
<protein>
    <submittedName>
        <fullName evidence="2">SCP domain-containing protein</fullName>
    </submittedName>
</protein>
<dbReference type="PRINTS" id="PR00838">
    <property type="entry name" value="V5ALLERGEN"/>
</dbReference>
<dbReference type="RefSeq" id="XP_073992761.1">
    <property type="nucleotide sequence ID" value="XM_074136660.1"/>
</dbReference>
<proteinExistence type="predicted"/>
<dbReference type="RefSeq" id="XP_073992762.1">
    <property type="nucleotide sequence ID" value="XM_074136661.1"/>
</dbReference>
<organism evidence="2 3">
    <name type="scientific">Rhodnius prolixus</name>
    <name type="common">Triatomid bug</name>
    <dbReference type="NCBI Taxonomy" id="13249"/>
    <lineage>
        <taxon>Eukaryota</taxon>
        <taxon>Metazoa</taxon>
        <taxon>Ecdysozoa</taxon>
        <taxon>Arthropoda</taxon>
        <taxon>Hexapoda</taxon>
        <taxon>Insecta</taxon>
        <taxon>Pterygota</taxon>
        <taxon>Neoptera</taxon>
        <taxon>Paraneoptera</taxon>
        <taxon>Hemiptera</taxon>
        <taxon>Heteroptera</taxon>
        <taxon>Panheteroptera</taxon>
        <taxon>Cimicomorpha</taxon>
        <taxon>Reduviidae</taxon>
        <taxon>Triatominae</taxon>
        <taxon>Rhodnius</taxon>
    </lineage>
</organism>
<dbReference type="HOGENOM" id="CLU_035730_7_0_1"/>
<feature type="domain" description="SCP" evidence="1">
    <location>
        <begin position="60"/>
        <end position="220"/>
    </location>
</feature>
<dbReference type="GO" id="GO:0005576">
    <property type="term" value="C:extracellular region"/>
    <property type="evidence" value="ECO:0007669"/>
    <property type="project" value="UniProtKB-SubCell"/>
</dbReference>
<accession>T1HG53</accession>
<dbReference type="PRINTS" id="PR00837">
    <property type="entry name" value="V5TPXLIKE"/>
</dbReference>
<dbReference type="CDD" id="cd05380">
    <property type="entry name" value="CAP_euk"/>
    <property type="match status" value="1"/>
</dbReference>
<dbReference type="Proteomes" id="UP000015103">
    <property type="component" value="Unassembled WGS sequence"/>
</dbReference>
<dbReference type="InterPro" id="IPR018244">
    <property type="entry name" value="Allrgn_V5/Tpx1_CS"/>
</dbReference>
<dbReference type="InterPro" id="IPR035940">
    <property type="entry name" value="CAP_sf"/>
</dbReference>
<dbReference type="EnsemblMetazoa" id="RPRC003025-RA">
    <property type="protein sequence ID" value="RPRC003025-PA"/>
    <property type="gene ID" value="RPRC003025"/>
</dbReference>
<dbReference type="STRING" id="13249.T1HG53"/>
<name>T1HG53_RHOPR</name>
<dbReference type="InterPro" id="IPR014044">
    <property type="entry name" value="CAP_dom"/>
</dbReference>
<keyword evidence="3" id="KW-1185">Reference proteome</keyword>
<dbReference type="InterPro" id="IPR001283">
    <property type="entry name" value="CRISP-related"/>
</dbReference>
<dbReference type="FunCoup" id="T1HG53">
    <property type="interactions" value="65"/>
</dbReference>
<dbReference type="SUPFAM" id="SSF55797">
    <property type="entry name" value="PR-1-like"/>
    <property type="match status" value="1"/>
</dbReference>
<sequence length="289" mass="33128">MRIIQYYFLLYLVVPGESVRDTEYCCTYCSRRRTHTVCKYPKAGIGKDCVRFIRGSLIDKERTSLLNMHNSLRQLIAQGKIKQQPQGSNLVEMIWDDELEFIAKRWNDQCIYAHDDCRNSLRFVVGQNIAYTFSKTAESMTQFWFDEYLITPQSLINNMTEIEVFVKLSGEMKKRDSGHFTQIAWANSYRLGCSVNVQFVIPDFKTTIMCDYGPAGNILNTPVYKIGKGCSDCPVGTECSKRFPGLCAMKCSKLYPFFCEGYGSASTIFPFSKFYVITVSLFASLIHSF</sequence>
<reference evidence="2" key="1">
    <citation type="submission" date="2015-05" db="UniProtKB">
        <authorList>
            <consortium name="EnsemblMetazoa"/>
        </authorList>
    </citation>
    <scope>IDENTIFICATION</scope>
</reference>
<dbReference type="VEuPathDB" id="VectorBase:RPRC003025"/>
<dbReference type="InParanoid" id="T1HG53"/>